<dbReference type="InterPro" id="IPR036034">
    <property type="entry name" value="PDZ_sf"/>
</dbReference>
<organism evidence="2 3">
    <name type="scientific">Nitrosomonas communis</name>
    <dbReference type="NCBI Taxonomy" id="44574"/>
    <lineage>
        <taxon>Bacteria</taxon>
        <taxon>Pseudomonadati</taxon>
        <taxon>Pseudomonadota</taxon>
        <taxon>Betaproteobacteria</taxon>
        <taxon>Nitrosomonadales</taxon>
        <taxon>Nitrosomonadaceae</taxon>
        <taxon>Nitrosomonas</taxon>
    </lineage>
</organism>
<keyword evidence="3" id="KW-1185">Reference proteome</keyword>
<proteinExistence type="predicted"/>
<reference evidence="3" key="1">
    <citation type="submission" date="2016-10" db="EMBL/GenBank/DDBJ databases">
        <authorList>
            <person name="Varghese N."/>
            <person name="Submissions S."/>
        </authorList>
    </citation>
    <scope>NUCLEOTIDE SEQUENCE [LARGE SCALE GENOMIC DNA]</scope>
    <source>
        <strain evidence="3">Nm44</strain>
    </source>
</reference>
<dbReference type="EMBL" id="FOUB01000057">
    <property type="protein sequence ID" value="SFM82276.1"/>
    <property type="molecule type" value="Genomic_DNA"/>
</dbReference>
<protein>
    <recommendedName>
        <fullName evidence="4">PDZ domain-containing protein</fullName>
    </recommendedName>
</protein>
<name>A0A1I4TZT8_9PROT</name>
<dbReference type="OrthoDB" id="271184at2"/>
<dbReference type="Proteomes" id="UP000183287">
    <property type="component" value="Unassembled WGS sequence"/>
</dbReference>
<accession>A0A1I4TZT8</accession>
<evidence type="ECO:0000256" key="1">
    <source>
        <dbReference type="SAM" id="SignalP"/>
    </source>
</evidence>
<sequence length="132" mass="14651">MKAKSFKIFVAAFISLFAFTATMPVFAQTSDDEGKPQIQFIQPTNSCGVTVNNSPAGFGVKITQLTSGEPCENAGLEVDDIIIAIETQPRQFEPVSTRRQLERALENTHGNVRFIIQDHRIGDIFVIRVRLP</sequence>
<feature type="signal peptide" evidence="1">
    <location>
        <begin position="1"/>
        <end position="27"/>
    </location>
</feature>
<dbReference type="Gene3D" id="2.30.42.10">
    <property type="match status" value="1"/>
</dbReference>
<dbReference type="AlphaFoldDB" id="A0A1I4TZT8"/>
<gene>
    <name evidence="2" type="ORF">SAMN05421863_105710</name>
</gene>
<evidence type="ECO:0000313" key="2">
    <source>
        <dbReference type="EMBL" id="SFM82276.1"/>
    </source>
</evidence>
<evidence type="ECO:0008006" key="4">
    <source>
        <dbReference type="Google" id="ProtNLM"/>
    </source>
</evidence>
<feature type="chain" id="PRO_5010209614" description="PDZ domain-containing protein" evidence="1">
    <location>
        <begin position="28"/>
        <end position="132"/>
    </location>
</feature>
<dbReference type="SUPFAM" id="SSF50156">
    <property type="entry name" value="PDZ domain-like"/>
    <property type="match status" value="1"/>
</dbReference>
<evidence type="ECO:0000313" key="3">
    <source>
        <dbReference type="Proteomes" id="UP000183287"/>
    </source>
</evidence>
<dbReference type="RefSeq" id="WP_074906613.1">
    <property type="nucleotide sequence ID" value="NZ_FOUB01000057.1"/>
</dbReference>
<keyword evidence="1" id="KW-0732">Signal</keyword>